<proteinExistence type="predicted"/>
<reference evidence="1" key="1">
    <citation type="submission" date="2019-11" db="EMBL/GenBank/DDBJ databases">
        <title>Whole genome comparisons of Staphylococcus agnetis isolates from cattle and chickens.</title>
        <authorList>
            <person name="Rhoads D."/>
            <person name="Shwani A."/>
            <person name="Adkins P."/>
            <person name="Calcutt M."/>
            <person name="Middleton J."/>
        </authorList>
    </citation>
    <scope>NUCLEOTIDE SEQUENCE</scope>
    <source>
        <strain evidence="1">1387</strain>
    </source>
</reference>
<dbReference type="RefSeq" id="WP_167696974.1">
    <property type="nucleotide sequence ID" value="NZ_WMFL01000029.1"/>
</dbReference>
<evidence type="ECO:0000313" key="2">
    <source>
        <dbReference type="Proteomes" id="UP000646308"/>
    </source>
</evidence>
<feature type="non-terminal residue" evidence="1">
    <location>
        <position position="44"/>
    </location>
</feature>
<gene>
    <name evidence="1" type="ORF">GLV84_01835</name>
</gene>
<dbReference type="AlphaFoldDB" id="A0AAW9YZ09"/>
<dbReference type="Proteomes" id="UP000646308">
    <property type="component" value="Unassembled WGS sequence"/>
</dbReference>
<protein>
    <submittedName>
        <fullName evidence="1">DUF2338 family protein</fullName>
    </submittedName>
</protein>
<comment type="caution">
    <text evidence="1">The sequence shown here is derived from an EMBL/GenBank/DDBJ whole genome shotgun (WGS) entry which is preliminary data.</text>
</comment>
<name>A0AAW9YZ09_9STAP</name>
<dbReference type="InterPro" id="IPR016935">
    <property type="entry name" value="Opine_metallophore_DH"/>
</dbReference>
<dbReference type="EMBL" id="WMFL01000029">
    <property type="protein sequence ID" value="NJI01617.1"/>
    <property type="molecule type" value="Genomic_DNA"/>
</dbReference>
<dbReference type="Pfam" id="PF10100">
    <property type="entry name" value="Staph_opine_DH"/>
    <property type="match status" value="1"/>
</dbReference>
<accession>A0AAW9YZ09</accession>
<organism evidence="1 2">
    <name type="scientific">Staphylococcus agnetis</name>
    <dbReference type="NCBI Taxonomy" id="985762"/>
    <lineage>
        <taxon>Bacteria</taxon>
        <taxon>Bacillati</taxon>
        <taxon>Bacillota</taxon>
        <taxon>Bacilli</taxon>
        <taxon>Bacillales</taxon>
        <taxon>Staphylococcaceae</taxon>
        <taxon>Staphylococcus</taxon>
    </lineage>
</organism>
<evidence type="ECO:0000313" key="1">
    <source>
        <dbReference type="EMBL" id="NJI01617.1"/>
    </source>
</evidence>
<sequence>MRPSILIVGTGPVAVQLGVLFDKYLDAEIAFVSRSHVSARSKQF</sequence>